<reference evidence="2 3" key="1">
    <citation type="submission" date="2019-09" db="EMBL/GenBank/DDBJ databases">
        <title>Draft genome sequence assemblies of isolates from the urinary tract.</title>
        <authorList>
            <person name="Mores C.R."/>
            <person name="Putonti C."/>
            <person name="Wolfe A.J."/>
        </authorList>
    </citation>
    <scope>NUCLEOTIDE SEQUENCE [LARGE SCALE GENOMIC DNA]</scope>
    <source>
        <strain evidence="2 3">UMB623</strain>
    </source>
</reference>
<dbReference type="InterPro" id="IPR016181">
    <property type="entry name" value="Acyl_CoA_acyltransferase"/>
</dbReference>
<evidence type="ECO:0000313" key="2">
    <source>
        <dbReference type="EMBL" id="KAA9300646.1"/>
    </source>
</evidence>
<dbReference type="InterPro" id="IPR000182">
    <property type="entry name" value="GNAT_dom"/>
</dbReference>
<dbReference type="CDD" id="cd04301">
    <property type="entry name" value="NAT_SF"/>
    <property type="match status" value="1"/>
</dbReference>
<name>A0A5N1GK24_9LACT</name>
<proteinExistence type="predicted"/>
<dbReference type="Proteomes" id="UP000327148">
    <property type="component" value="Unassembled WGS sequence"/>
</dbReference>
<keyword evidence="2" id="KW-0808">Transferase</keyword>
<comment type="caution">
    <text evidence="2">The sequence shown here is derived from an EMBL/GenBank/DDBJ whole genome shotgun (WGS) entry which is preliminary data.</text>
</comment>
<accession>A0A5N1GK24</accession>
<dbReference type="InterPro" id="IPR052742">
    <property type="entry name" value="Mito_N-acetyltransferase"/>
</dbReference>
<dbReference type="PANTHER" id="PTHR43138:SF1">
    <property type="entry name" value="N-ACETYLTRANSFERASE ACA1"/>
    <property type="match status" value="1"/>
</dbReference>
<dbReference type="STRING" id="119206.AWM72_02360"/>
<sequence>MTAIWNDVLEDGLAFPGTALYSPEDFADYLAHKAGVTCMKIDGELAGFYTLSPNNIGRCGHVANASYCMNKAFRGRGLFASLVEASLEEAKSLGFKGMQFNAVVAINYAAIKVYTQQGFQIVGTIPDGFLLKNGTYSNIYIMYRPL</sequence>
<dbReference type="OrthoDB" id="9802340at2"/>
<gene>
    <name evidence="2" type="ORF">F6I03_06750</name>
</gene>
<protein>
    <submittedName>
        <fullName evidence="2">GNAT family N-acetyltransferase</fullName>
    </submittedName>
</protein>
<dbReference type="PANTHER" id="PTHR43138">
    <property type="entry name" value="ACETYLTRANSFERASE, GNAT FAMILY"/>
    <property type="match status" value="1"/>
</dbReference>
<dbReference type="EMBL" id="VYWO01000004">
    <property type="protein sequence ID" value="KAA9300646.1"/>
    <property type="molecule type" value="Genomic_DNA"/>
</dbReference>
<evidence type="ECO:0000313" key="3">
    <source>
        <dbReference type="Proteomes" id="UP000327148"/>
    </source>
</evidence>
<dbReference type="GO" id="GO:0016747">
    <property type="term" value="F:acyltransferase activity, transferring groups other than amino-acyl groups"/>
    <property type="evidence" value="ECO:0007669"/>
    <property type="project" value="InterPro"/>
</dbReference>
<organism evidence="2 3">
    <name type="scientific">Aerococcus sanguinicola</name>
    <dbReference type="NCBI Taxonomy" id="119206"/>
    <lineage>
        <taxon>Bacteria</taxon>
        <taxon>Bacillati</taxon>
        <taxon>Bacillota</taxon>
        <taxon>Bacilli</taxon>
        <taxon>Lactobacillales</taxon>
        <taxon>Aerococcaceae</taxon>
        <taxon>Aerococcus</taxon>
    </lineage>
</organism>
<dbReference type="SUPFAM" id="SSF55729">
    <property type="entry name" value="Acyl-CoA N-acyltransferases (Nat)"/>
    <property type="match status" value="1"/>
</dbReference>
<dbReference type="Pfam" id="PF00583">
    <property type="entry name" value="Acetyltransf_1"/>
    <property type="match status" value="1"/>
</dbReference>
<evidence type="ECO:0000259" key="1">
    <source>
        <dbReference type="PROSITE" id="PS51186"/>
    </source>
</evidence>
<feature type="domain" description="N-acetyltransferase" evidence="1">
    <location>
        <begin position="1"/>
        <end position="146"/>
    </location>
</feature>
<dbReference type="Gene3D" id="3.40.630.30">
    <property type="match status" value="1"/>
</dbReference>
<dbReference type="AlphaFoldDB" id="A0A5N1GK24"/>
<dbReference type="PROSITE" id="PS51186">
    <property type="entry name" value="GNAT"/>
    <property type="match status" value="1"/>
</dbReference>